<name>A0A397XQ82_BRACM</name>
<dbReference type="AlphaFoldDB" id="A0A397XQ82"/>
<evidence type="ECO:0000313" key="4">
    <source>
        <dbReference type="EMBL" id="RID40790.1"/>
    </source>
</evidence>
<feature type="region of interest" description="Disordered" evidence="3">
    <location>
        <begin position="378"/>
        <end position="432"/>
    </location>
</feature>
<organism evidence="4 5">
    <name type="scientific">Brassica campestris</name>
    <name type="common">Field mustard</name>
    <dbReference type="NCBI Taxonomy" id="3711"/>
    <lineage>
        <taxon>Eukaryota</taxon>
        <taxon>Viridiplantae</taxon>
        <taxon>Streptophyta</taxon>
        <taxon>Embryophyta</taxon>
        <taxon>Tracheophyta</taxon>
        <taxon>Spermatophyta</taxon>
        <taxon>Magnoliopsida</taxon>
        <taxon>eudicotyledons</taxon>
        <taxon>Gunneridae</taxon>
        <taxon>Pentapetalae</taxon>
        <taxon>rosids</taxon>
        <taxon>malvids</taxon>
        <taxon>Brassicales</taxon>
        <taxon>Brassicaceae</taxon>
        <taxon>Brassiceae</taxon>
        <taxon>Brassica</taxon>
    </lineage>
</organism>
<evidence type="ECO:0000313" key="5">
    <source>
        <dbReference type="Proteomes" id="UP000264353"/>
    </source>
</evidence>
<evidence type="ECO:0000256" key="2">
    <source>
        <dbReference type="ARBA" id="ARBA00074626"/>
    </source>
</evidence>
<dbReference type="PANTHER" id="PTHR10933">
    <property type="entry name" value="IMMUNOGLOBULIN-BINDING PROTEIN 1"/>
    <property type="match status" value="1"/>
</dbReference>
<evidence type="ECO:0000256" key="3">
    <source>
        <dbReference type="SAM" id="MobiDB-lite"/>
    </source>
</evidence>
<protein>
    <recommendedName>
        <fullName evidence="2">PP2A regulatory subunit TAP46</fullName>
    </recommendedName>
</protein>
<evidence type="ECO:0000256" key="1">
    <source>
        <dbReference type="ARBA" id="ARBA00034730"/>
    </source>
</evidence>
<feature type="region of interest" description="Disordered" evidence="3">
    <location>
        <begin position="189"/>
        <end position="215"/>
    </location>
</feature>
<dbReference type="InterPro" id="IPR038511">
    <property type="entry name" value="TAP42/TAP46-like_sf"/>
</dbReference>
<feature type="compositionally biased region" description="Acidic residues" evidence="3">
    <location>
        <begin position="394"/>
        <end position="404"/>
    </location>
</feature>
<feature type="compositionally biased region" description="Basic and acidic residues" evidence="3">
    <location>
        <begin position="384"/>
        <end position="393"/>
    </location>
</feature>
<dbReference type="Pfam" id="PF04177">
    <property type="entry name" value="TAP42"/>
    <property type="match status" value="1"/>
</dbReference>
<gene>
    <name evidence="4" type="ORF">BRARA_J00809</name>
</gene>
<dbReference type="Proteomes" id="UP000264353">
    <property type="component" value="Chromosome A10"/>
</dbReference>
<proteinExistence type="inferred from homology"/>
<reference evidence="4 5" key="1">
    <citation type="submission" date="2018-06" db="EMBL/GenBank/DDBJ databases">
        <title>WGS assembly of Brassica rapa FPsc.</title>
        <authorList>
            <person name="Bowman J."/>
            <person name="Kohchi T."/>
            <person name="Yamato K."/>
            <person name="Jenkins J."/>
            <person name="Shu S."/>
            <person name="Ishizaki K."/>
            <person name="Yamaoka S."/>
            <person name="Nishihama R."/>
            <person name="Nakamura Y."/>
            <person name="Berger F."/>
            <person name="Adam C."/>
            <person name="Aki S."/>
            <person name="Althoff F."/>
            <person name="Araki T."/>
            <person name="Arteaga-Vazquez M."/>
            <person name="Balasubrmanian S."/>
            <person name="Bauer D."/>
            <person name="Boehm C."/>
            <person name="Briginshaw L."/>
            <person name="Caballero-Perez J."/>
            <person name="Catarino B."/>
            <person name="Chen F."/>
            <person name="Chiyoda S."/>
            <person name="Chovatia M."/>
            <person name="Davies K."/>
            <person name="Delmans M."/>
            <person name="Demura T."/>
            <person name="Dierschke T."/>
            <person name="Dolan L."/>
            <person name="Dorantes-Acosta A."/>
            <person name="Eklund D."/>
            <person name="Florent S."/>
            <person name="Flores-Sandoval E."/>
            <person name="Fujiyama A."/>
            <person name="Fukuzawa H."/>
            <person name="Galik B."/>
            <person name="Grimanelli D."/>
            <person name="Grimwood J."/>
            <person name="Grossniklaus U."/>
            <person name="Hamada T."/>
            <person name="Haseloff J."/>
            <person name="Hetherington A."/>
            <person name="Higo A."/>
            <person name="Hirakawa Y."/>
            <person name="Hundley H."/>
            <person name="Ikeda Y."/>
            <person name="Inoue K."/>
            <person name="Inoue S."/>
            <person name="Ishida S."/>
            <person name="Jia Q."/>
            <person name="Kakita M."/>
            <person name="Kanazawa T."/>
            <person name="Kawai Y."/>
            <person name="Kawashima T."/>
            <person name="Kennedy M."/>
            <person name="Kinose K."/>
            <person name="Kinoshita T."/>
            <person name="Kohara Y."/>
            <person name="Koide E."/>
            <person name="Komatsu K."/>
            <person name="Kopischke S."/>
            <person name="Kubo M."/>
            <person name="Kyozuka J."/>
            <person name="Lagercrantz U."/>
            <person name="Lin S."/>
            <person name="Lindquist E."/>
            <person name="Lipzen A."/>
            <person name="Lu C."/>
            <person name="Luna E."/>
            <person name="Martienssen R."/>
            <person name="Minamino N."/>
            <person name="Mizutani M."/>
            <person name="Mizutani M."/>
            <person name="Mochizuki N."/>
            <person name="Monte I."/>
            <person name="Mosher R."/>
            <person name="Nagasaki H."/>
            <person name="Nakagami H."/>
            <person name="Naramoto S."/>
            <person name="Nishitani K."/>
            <person name="Ohtani M."/>
            <person name="Okamoto T."/>
            <person name="Okumura M."/>
            <person name="Phillips J."/>
            <person name="Pollak B."/>
            <person name="Reinders A."/>
            <person name="Roevekamp M."/>
            <person name="Sano R."/>
            <person name="Sawa S."/>
            <person name="Schmid M."/>
            <person name="Shirakawa M."/>
            <person name="Solano R."/>
            <person name="Spunde A."/>
            <person name="Suetsugu N."/>
            <person name="Sugano S."/>
            <person name="Sugiyama A."/>
            <person name="Sun R."/>
            <person name="Suzuki Y."/>
            <person name="Takenaka M."/>
            <person name="Takezawa D."/>
            <person name="Tomogane H."/>
            <person name="Tsuzuki M."/>
            <person name="Ueda T."/>
            <person name="Umeda M."/>
            <person name="Ward J."/>
            <person name="Watanabe Y."/>
            <person name="Yazaki K."/>
            <person name="Yokoyama R."/>
            <person name="Yoshitake Y."/>
            <person name="Yotsui I."/>
            <person name="Zachgo S."/>
            <person name="Schmutz J."/>
        </authorList>
    </citation>
    <scope>NUCLEOTIDE SEQUENCE [LARGE SCALE GENOMIC DNA]</scope>
    <source>
        <strain evidence="5">cv. B-3</strain>
    </source>
</reference>
<dbReference type="PANTHER" id="PTHR10933:SF9">
    <property type="entry name" value="IMMUNOGLOBULIN-BINDING PROTEIN 1"/>
    <property type="match status" value="1"/>
</dbReference>
<dbReference type="Gene3D" id="1.25.40.540">
    <property type="entry name" value="TAP42-like family"/>
    <property type="match status" value="1"/>
</dbReference>
<dbReference type="GO" id="GO:0009966">
    <property type="term" value="P:regulation of signal transduction"/>
    <property type="evidence" value="ECO:0007669"/>
    <property type="project" value="InterPro"/>
</dbReference>
<feature type="compositionally biased region" description="Basic and acidic residues" evidence="3">
    <location>
        <begin position="405"/>
        <end position="420"/>
    </location>
</feature>
<dbReference type="GO" id="GO:0031929">
    <property type="term" value="P:TOR signaling"/>
    <property type="evidence" value="ECO:0007669"/>
    <property type="project" value="UniProtKB-ARBA"/>
</dbReference>
<comment type="similarity">
    <text evidence="1">Belongs to the IGBP1/TAP42 family.</text>
</comment>
<dbReference type="FunFam" id="1.25.40.540:FF:000002">
    <property type="entry name" value="PP2A regulatory subunit TAP46"/>
    <property type="match status" value="1"/>
</dbReference>
<sequence length="432" mass="49041">MLNPKHKQHFVSDFTDPLSRIIFARSVMGGVAMEEMPLSALFEEARKIHLAASESRADQDVVRKGCEMLQKCEDMVGKLGLFSSNETKEDISTNNLKYLLVPFYLAELTEKIKQEDRIPIVKASYAKLKEFFSFCEAMELVPEEELEASSRGGSAPPADRRALKIARFKRQKAAEAKLLEIKERKERRGRSKRAAALSTPVESGEEDIPDDDSEEERDAWLATINLAICKAIDLLEMLKREEEMLSAIKEKQLKDGEDVFSRDALDDRTKKAETWHRDAAARVQYSRPAQPITCATFAQDVLEGRASVSQGHEHKHQPLIFGPASIVNGSLSTERERMIAQVFQPSHRMPTMSIEDAGLTEMNIMNDWQEQTKKAIEEATTSWHNDRPLRRKEEDEEDEDEDEEAVMKARAFDDWKDDNPRGAGNKKLTPCG</sequence>
<feature type="compositionally biased region" description="Acidic residues" evidence="3">
    <location>
        <begin position="203"/>
        <end position="215"/>
    </location>
</feature>
<dbReference type="InterPro" id="IPR007304">
    <property type="entry name" value="TAP46-like"/>
</dbReference>
<dbReference type="EMBL" id="CM010637">
    <property type="protein sequence ID" value="RID40790.1"/>
    <property type="molecule type" value="Genomic_DNA"/>
</dbReference>
<accession>A0A397XQ82</accession>